<comment type="caution">
    <text evidence="2">The sequence shown here is derived from an EMBL/GenBank/DDBJ whole genome shotgun (WGS) entry which is preliminary data.</text>
</comment>
<evidence type="ECO:0000256" key="1">
    <source>
        <dbReference type="SAM" id="MobiDB-lite"/>
    </source>
</evidence>
<sequence length="80" mass="8687">MVADIAFDQPDAVAAQCQGKIVAPAAHHVVDDAHFRRTRGKKQLDNVRTHETGPTGNEAGRAGEHAGRIKIVHLLTRHGY</sequence>
<dbReference type="EMBL" id="BMKW01000007">
    <property type="protein sequence ID" value="GGJ19987.1"/>
    <property type="molecule type" value="Genomic_DNA"/>
</dbReference>
<gene>
    <name evidence="2" type="ORF">GCM10011320_29080</name>
</gene>
<dbReference type="AlphaFoldDB" id="A0A917KLZ4"/>
<reference evidence="2" key="1">
    <citation type="journal article" date="2014" name="Int. J. Syst. Evol. Microbiol.">
        <title>Complete genome sequence of Corynebacterium casei LMG S-19264T (=DSM 44701T), isolated from a smear-ripened cheese.</title>
        <authorList>
            <consortium name="US DOE Joint Genome Institute (JGI-PGF)"/>
            <person name="Walter F."/>
            <person name="Albersmeier A."/>
            <person name="Kalinowski J."/>
            <person name="Ruckert C."/>
        </authorList>
    </citation>
    <scope>NUCLEOTIDE SEQUENCE</scope>
    <source>
        <strain evidence="2">CGMCC 1.3617</strain>
    </source>
</reference>
<feature type="compositionally biased region" description="Basic and acidic residues" evidence="1">
    <location>
        <begin position="42"/>
        <end position="51"/>
    </location>
</feature>
<keyword evidence="3" id="KW-1185">Reference proteome</keyword>
<name>A0A917KLZ4_9PROT</name>
<protein>
    <submittedName>
        <fullName evidence="2">Uncharacterized protein</fullName>
    </submittedName>
</protein>
<dbReference type="Proteomes" id="UP000661507">
    <property type="component" value="Unassembled WGS sequence"/>
</dbReference>
<organism evidence="2 3">
    <name type="scientific">Neoroseomonas lacus</name>
    <dbReference type="NCBI Taxonomy" id="287609"/>
    <lineage>
        <taxon>Bacteria</taxon>
        <taxon>Pseudomonadati</taxon>
        <taxon>Pseudomonadota</taxon>
        <taxon>Alphaproteobacteria</taxon>
        <taxon>Acetobacterales</taxon>
        <taxon>Acetobacteraceae</taxon>
        <taxon>Neoroseomonas</taxon>
    </lineage>
</organism>
<feature type="region of interest" description="Disordered" evidence="1">
    <location>
        <begin position="39"/>
        <end position="65"/>
    </location>
</feature>
<evidence type="ECO:0000313" key="3">
    <source>
        <dbReference type="Proteomes" id="UP000661507"/>
    </source>
</evidence>
<accession>A0A917KLZ4</accession>
<proteinExistence type="predicted"/>
<evidence type="ECO:0000313" key="2">
    <source>
        <dbReference type="EMBL" id="GGJ19987.1"/>
    </source>
</evidence>
<reference evidence="2" key="2">
    <citation type="submission" date="2020-09" db="EMBL/GenBank/DDBJ databases">
        <authorList>
            <person name="Sun Q."/>
            <person name="Zhou Y."/>
        </authorList>
    </citation>
    <scope>NUCLEOTIDE SEQUENCE</scope>
    <source>
        <strain evidence="2">CGMCC 1.3617</strain>
    </source>
</reference>